<reference evidence="3" key="1">
    <citation type="submission" date="2018-05" db="EMBL/GenBank/DDBJ databases">
        <title>Leptospira yasudae sp. nov. and Leptospira stimsonii sp. nov., two pathogenic species of the genus Leptospira isolated from environmental sources.</title>
        <authorList>
            <person name="Casanovas-Massana A."/>
            <person name="Hamond C."/>
            <person name="Santos L.A."/>
            <person name="Hacker K.P."/>
            <person name="Balassiano I."/>
            <person name="Medeiros M.A."/>
            <person name="Reis M.G."/>
            <person name="Ko A.I."/>
            <person name="Wunder E.A."/>
        </authorList>
    </citation>
    <scope>NUCLEOTIDE SEQUENCE [LARGE SCALE GENOMIC DNA]</scope>
    <source>
        <strain evidence="3">Yale</strain>
    </source>
</reference>
<name>A0A396YWH7_9LEPT</name>
<protein>
    <submittedName>
        <fullName evidence="2">Antibiotic biosynthesis monooxygenase</fullName>
    </submittedName>
</protein>
<sequence length="102" mass="12062">MQKIYIDRFIVPVSSKEEFFQRVKINREFIKTLPGFIQDSAYSREEEDRIVFVTVAVWKDQESIENAKKSVFSEYEKQGFDMPGMLERLGISIERGVFEKEV</sequence>
<dbReference type="SUPFAM" id="SSF54909">
    <property type="entry name" value="Dimeric alpha+beta barrel"/>
    <property type="match status" value="1"/>
</dbReference>
<dbReference type="Gene3D" id="3.30.70.100">
    <property type="match status" value="1"/>
</dbReference>
<keyword evidence="2" id="KW-0503">Monooxygenase</keyword>
<dbReference type="InterPro" id="IPR007138">
    <property type="entry name" value="ABM_dom"/>
</dbReference>
<comment type="caution">
    <text evidence="2">The sequence shown here is derived from an EMBL/GenBank/DDBJ whole genome shotgun (WGS) entry which is preliminary data.</text>
</comment>
<feature type="domain" description="ABM" evidence="1">
    <location>
        <begin position="15"/>
        <end position="70"/>
    </location>
</feature>
<dbReference type="OrthoDB" id="334349at2"/>
<dbReference type="InterPro" id="IPR011008">
    <property type="entry name" value="Dimeric_a/b-barrel"/>
</dbReference>
<organism evidence="2 3">
    <name type="scientific">Leptospira stimsonii</name>
    <dbReference type="NCBI Taxonomy" id="2202203"/>
    <lineage>
        <taxon>Bacteria</taxon>
        <taxon>Pseudomonadati</taxon>
        <taxon>Spirochaetota</taxon>
        <taxon>Spirochaetia</taxon>
        <taxon>Leptospirales</taxon>
        <taxon>Leptospiraceae</taxon>
        <taxon>Leptospira</taxon>
    </lineage>
</organism>
<keyword evidence="2" id="KW-0560">Oxidoreductase</keyword>
<dbReference type="AlphaFoldDB" id="A0A396YWH7"/>
<gene>
    <name evidence="2" type="ORF">DLM75_18285</name>
</gene>
<proteinExistence type="predicted"/>
<dbReference type="Proteomes" id="UP000265798">
    <property type="component" value="Unassembled WGS sequence"/>
</dbReference>
<dbReference type="EMBL" id="QHCT01000006">
    <property type="protein sequence ID" value="RHX86935.1"/>
    <property type="molecule type" value="Genomic_DNA"/>
</dbReference>
<evidence type="ECO:0000259" key="1">
    <source>
        <dbReference type="Pfam" id="PF03992"/>
    </source>
</evidence>
<dbReference type="GO" id="GO:0004497">
    <property type="term" value="F:monooxygenase activity"/>
    <property type="evidence" value="ECO:0007669"/>
    <property type="project" value="UniProtKB-KW"/>
</dbReference>
<dbReference type="RefSeq" id="WP_118969954.1">
    <property type="nucleotide sequence ID" value="NZ_QHCT01000006.1"/>
</dbReference>
<evidence type="ECO:0000313" key="3">
    <source>
        <dbReference type="Proteomes" id="UP000265798"/>
    </source>
</evidence>
<dbReference type="Pfam" id="PF03992">
    <property type="entry name" value="ABM"/>
    <property type="match status" value="1"/>
</dbReference>
<accession>A0A396YWH7</accession>
<evidence type="ECO:0000313" key="2">
    <source>
        <dbReference type="EMBL" id="RHX86935.1"/>
    </source>
</evidence>